<geneLocation type="mitochondrion" evidence="10"/>
<proteinExistence type="inferred from homology"/>
<comment type="similarity">
    <text evidence="2 9">Belongs to the complex I subunit 3 family.</text>
</comment>
<dbReference type="GO" id="GO:0030964">
    <property type="term" value="C:NADH dehydrogenase complex"/>
    <property type="evidence" value="ECO:0007669"/>
    <property type="project" value="TreeGrafter"/>
</dbReference>
<dbReference type="Gene3D" id="1.20.58.1610">
    <property type="entry name" value="NADH:ubiquinone/plastoquinone oxidoreductase, chain 3"/>
    <property type="match status" value="1"/>
</dbReference>
<dbReference type="InterPro" id="IPR038430">
    <property type="entry name" value="NDAH_ubi_oxred_su3_sf"/>
</dbReference>
<keyword evidence="9" id="KW-1278">Translocase</keyword>
<keyword evidence="9" id="KW-0520">NAD</keyword>
<keyword evidence="9" id="KW-0249">Electron transport</keyword>
<dbReference type="Pfam" id="PF00507">
    <property type="entry name" value="Oxidored_q4"/>
    <property type="match status" value="1"/>
</dbReference>
<keyword evidence="9" id="KW-0830">Ubiquinone</keyword>
<comment type="function">
    <text evidence="9">Core subunit of the mitochondrial membrane respiratory chain NADH dehydrogenase (Complex I) which catalyzes electron transfer from NADH through the respiratory chain, using ubiquinone as an electron acceptor. Essential for the catalytic activity of complex I.</text>
</comment>
<dbReference type="GeneID" id="22833050"/>
<dbReference type="AlphaFoldDB" id="A0A0A7CE74"/>
<evidence type="ECO:0000256" key="8">
    <source>
        <dbReference type="ARBA" id="ARBA00049551"/>
    </source>
</evidence>
<gene>
    <name evidence="10" type="primary">ND3</name>
</gene>
<feature type="transmembrane region" description="Helical" evidence="9">
    <location>
        <begin position="86"/>
        <end position="107"/>
    </location>
</feature>
<evidence type="ECO:0000256" key="9">
    <source>
        <dbReference type="RuleBase" id="RU003640"/>
    </source>
</evidence>
<dbReference type="EC" id="7.1.1.2" evidence="9"/>
<evidence type="ECO:0000256" key="4">
    <source>
        <dbReference type="ARBA" id="ARBA00022448"/>
    </source>
</evidence>
<dbReference type="GO" id="GO:0031966">
    <property type="term" value="C:mitochondrial membrane"/>
    <property type="evidence" value="ECO:0007669"/>
    <property type="project" value="UniProtKB-SubCell"/>
</dbReference>
<evidence type="ECO:0000256" key="7">
    <source>
        <dbReference type="ARBA" id="ARBA00023136"/>
    </source>
</evidence>
<dbReference type="GO" id="GO:0008137">
    <property type="term" value="F:NADH dehydrogenase (ubiquinone) activity"/>
    <property type="evidence" value="ECO:0007669"/>
    <property type="project" value="UniProtKB-UniRule"/>
</dbReference>
<organism evidence="10">
    <name type="scientific">Tyrophagus putrescentiae</name>
    <name type="common">Mold mite</name>
    <name type="synonym">Acarus putrescentiae</name>
    <dbReference type="NCBI Taxonomy" id="59818"/>
    <lineage>
        <taxon>Eukaryota</taxon>
        <taxon>Metazoa</taxon>
        <taxon>Ecdysozoa</taxon>
        <taxon>Arthropoda</taxon>
        <taxon>Chelicerata</taxon>
        <taxon>Arachnida</taxon>
        <taxon>Acari</taxon>
        <taxon>Acariformes</taxon>
        <taxon>Sarcoptiformes</taxon>
        <taxon>Astigmata</taxon>
        <taxon>Acaroidea</taxon>
        <taxon>Acaridae</taxon>
        <taxon>Tyrophaginae</taxon>
        <taxon>Tyrophagus</taxon>
    </lineage>
</organism>
<feature type="transmembrane region" description="Helical" evidence="9">
    <location>
        <begin position="57"/>
        <end position="80"/>
    </location>
</feature>
<evidence type="ECO:0000256" key="6">
    <source>
        <dbReference type="ARBA" id="ARBA00022989"/>
    </source>
</evidence>
<keyword evidence="7 9" id="KW-0472">Membrane</keyword>
<evidence type="ECO:0000313" key="10">
    <source>
        <dbReference type="EMBL" id="AIB08705.1"/>
    </source>
</evidence>
<dbReference type="EMBL" id="MK393792">
    <property type="protein sequence ID" value="QIA92560.1"/>
    <property type="molecule type" value="Genomic_DNA"/>
</dbReference>
<evidence type="ECO:0000256" key="1">
    <source>
        <dbReference type="ARBA" id="ARBA00004370"/>
    </source>
</evidence>
<evidence type="ECO:0000256" key="5">
    <source>
        <dbReference type="ARBA" id="ARBA00022692"/>
    </source>
</evidence>
<feature type="transmembrane region" description="Helical" evidence="9">
    <location>
        <begin position="6"/>
        <end position="28"/>
    </location>
</feature>
<protein>
    <recommendedName>
        <fullName evidence="3 9">NADH-ubiquinone oxidoreductase chain 3</fullName>
        <ecNumber evidence="9">7.1.1.2</ecNumber>
    </recommendedName>
</protein>
<keyword evidence="6 9" id="KW-1133">Transmembrane helix</keyword>
<evidence type="ECO:0000256" key="2">
    <source>
        <dbReference type="ARBA" id="ARBA00008472"/>
    </source>
</evidence>
<comment type="subcellular location">
    <subcellularLocation>
        <location evidence="1">Membrane</location>
    </subcellularLocation>
    <subcellularLocation>
        <location evidence="9">Mitochondrion membrane</location>
        <topology evidence="9">Multi-pass membrane protein</topology>
    </subcellularLocation>
</comment>
<sequence length="114" mass="13699">MKFFDYLLFSLFIAFLLIFLFFILSHWLSFSQEESSSAFECGFDSITPTGVPFSMPFFVISLMFLLFDVEILLVCFYPLFYSFTFYMFYIIWFTVLLVLLATLYEWYKGILSWL</sequence>
<reference evidence="10" key="1">
    <citation type="submission" date="2014-03" db="EMBL/GenBank/DDBJ databases">
        <authorList>
            <person name="Que S."/>
            <person name="Xia B."/>
        </authorList>
    </citation>
    <scope>NUCLEOTIDE SEQUENCE</scope>
</reference>
<evidence type="ECO:0000256" key="3">
    <source>
        <dbReference type="ARBA" id="ARBA00021007"/>
    </source>
</evidence>
<reference evidence="11" key="2">
    <citation type="submission" date="2019-01" db="EMBL/GenBank/DDBJ databases">
        <authorList>
            <person name="Sun E."/>
            <person name="Fang W."/>
        </authorList>
    </citation>
    <scope>NUCLEOTIDE SEQUENCE</scope>
</reference>
<keyword evidence="4 9" id="KW-0813">Transport</keyword>
<keyword evidence="9 10" id="KW-0496">Mitochondrion</keyword>
<dbReference type="EMBL" id="KJ598129">
    <property type="protein sequence ID" value="AIB08705.1"/>
    <property type="molecule type" value="Genomic_DNA"/>
</dbReference>
<name>A0A0A7CE74_TYRPU</name>
<comment type="catalytic activity">
    <reaction evidence="8 9">
        <text>a ubiquinone + NADH + 5 H(+)(in) = a ubiquinol + NAD(+) + 4 H(+)(out)</text>
        <dbReference type="Rhea" id="RHEA:29091"/>
        <dbReference type="Rhea" id="RHEA-COMP:9565"/>
        <dbReference type="Rhea" id="RHEA-COMP:9566"/>
        <dbReference type="ChEBI" id="CHEBI:15378"/>
        <dbReference type="ChEBI" id="CHEBI:16389"/>
        <dbReference type="ChEBI" id="CHEBI:17976"/>
        <dbReference type="ChEBI" id="CHEBI:57540"/>
        <dbReference type="ChEBI" id="CHEBI:57945"/>
        <dbReference type="EC" id="7.1.1.2"/>
    </reaction>
</comment>
<keyword evidence="5 9" id="KW-0812">Transmembrane</keyword>
<dbReference type="InterPro" id="IPR000440">
    <property type="entry name" value="NADH_UbQ/plastoQ_OxRdtase_su3"/>
</dbReference>
<dbReference type="RefSeq" id="YP_009114542.1">
    <property type="nucleotide sequence ID" value="NC_026079.1"/>
</dbReference>
<keyword evidence="9" id="KW-0679">Respiratory chain</keyword>
<dbReference type="PANTHER" id="PTHR11058:SF9">
    <property type="entry name" value="NADH-UBIQUINONE OXIDOREDUCTASE CHAIN 3"/>
    <property type="match status" value="1"/>
</dbReference>
<evidence type="ECO:0000313" key="11">
    <source>
        <dbReference type="EMBL" id="QIA92560.1"/>
    </source>
</evidence>
<accession>A0A0A7CE74</accession>
<dbReference type="CTD" id="4537"/>
<dbReference type="PANTHER" id="PTHR11058">
    <property type="entry name" value="NADH-UBIQUINONE OXIDOREDUCTASE CHAIN 3"/>
    <property type="match status" value="1"/>
</dbReference>